<keyword evidence="5" id="KW-1185">Reference proteome</keyword>
<feature type="domain" description="PIK3AP1 Toll/interleukin-1 receptor" evidence="2">
    <location>
        <begin position="3"/>
        <end position="99"/>
    </location>
</feature>
<sequence>MADLVVLHSSDSKEWSEYLQKRMSDKNLNLRVTSYDHDKLLVRPEIAKESLKNAKAVILIVSPYLFDTLTANPQLSYVPHLDDPSKVVMFLLGIDVHQFTTSNTINQFPNLDLFAKFSHDGPQMTAMLERTIEMIDERDVKLVGEKPPLKHRQKKPKTSIKPSMKKTGSHDGVSDKKNVPPNEQRPPIEPRQKKQPTSDKLKKKPRSHDFVIQPISIQLPLYGEADCSVMVLFEEAQAEDQSFQVLLEDSNDSGYTFTLPLTIHNPYTFSFKAPAMPEGEYRVKLTALSGVKTSAAPTLKYESQAMDILEMSQFYMHCMREAFTIAINNGTKVSDLDEAMRKAFDTPSGIPVRAFELIFGFLDKSLIDTSIFDAPTLLHLAAEFGLNDFADQLLKLPSAAMVNNMSNGQSRYPCDIARVCKYTHGGHLADMLSAARELDEEFQNYISMVNYYNLNTEDAEDYEPIPTVSLIKNKTFPGYVPMQSRGVSMRPNHGSVRGREDRDPSLYNYVDRSALPDPFAELSDQAAAKPESRLPLDLGAQIELIEYMEGFKTGEYSLNDAVILFEEWKRRQMQSGGSLKEKREELNKLKNDIHSVTNGADINISRPNDPSIPLTPTTPTSPPLTAPKPQKKPSFFNRFLYTKKKPSTKQSSAANSPEADVSQQQPLAGVMEETPPTHRCSSSSNGSRTSNLSRSSNSSGFQDEVDEVPGKRQSFRMKAFRSLELSLPPPALPPRLSQRPRPPVRNESRDTRHR</sequence>
<feature type="compositionally biased region" description="Low complexity" evidence="1">
    <location>
        <begin position="679"/>
        <end position="699"/>
    </location>
</feature>
<dbReference type="EnsemblMetazoa" id="CapteT223781">
    <property type="protein sequence ID" value="CapteP223781"/>
    <property type="gene ID" value="CapteG223781"/>
</dbReference>
<dbReference type="InterPro" id="IPR041340">
    <property type="entry name" value="PIK3AP1_TIR"/>
</dbReference>
<dbReference type="EMBL" id="AMQN01006463">
    <property type="status" value="NOT_ANNOTATED_CDS"/>
    <property type="molecule type" value="Genomic_DNA"/>
</dbReference>
<feature type="compositionally biased region" description="Basic and acidic residues" evidence="1">
    <location>
        <begin position="168"/>
        <end position="178"/>
    </location>
</feature>
<evidence type="ECO:0000313" key="5">
    <source>
        <dbReference type="Proteomes" id="UP000014760"/>
    </source>
</evidence>
<dbReference type="Pfam" id="PF18567">
    <property type="entry name" value="TIR_3"/>
    <property type="match status" value="1"/>
</dbReference>
<dbReference type="InterPro" id="IPR035897">
    <property type="entry name" value="Toll_tir_struct_dom_sf"/>
</dbReference>
<feature type="region of interest" description="Disordered" evidence="1">
    <location>
        <begin position="597"/>
        <end position="633"/>
    </location>
</feature>
<name>R7USS8_CAPTE</name>
<protein>
    <recommendedName>
        <fullName evidence="2">PIK3AP1 Toll/interleukin-1 receptor domain-containing protein</fullName>
    </recommendedName>
</protein>
<dbReference type="InterPro" id="IPR052446">
    <property type="entry name" value="B-cell_PI3K-Signaling_Adptrs"/>
</dbReference>
<reference evidence="4" key="3">
    <citation type="submission" date="2015-06" db="UniProtKB">
        <authorList>
            <consortium name="EnsemblMetazoa"/>
        </authorList>
    </citation>
    <scope>IDENTIFICATION</scope>
</reference>
<evidence type="ECO:0000313" key="4">
    <source>
        <dbReference type="EnsemblMetazoa" id="CapteP223781"/>
    </source>
</evidence>
<feature type="compositionally biased region" description="Polar residues" evidence="1">
    <location>
        <begin position="597"/>
        <end position="608"/>
    </location>
</feature>
<feature type="compositionally biased region" description="Polar residues" evidence="1">
    <location>
        <begin position="648"/>
        <end position="666"/>
    </location>
</feature>
<evidence type="ECO:0000259" key="2">
    <source>
        <dbReference type="Pfam" id="PF18567"/>
    </source>
</evidence>
<feature type="region of interest" description="Disordered" evidence="1">
    <location>
        <begin position="482"/>
        <end position="504"/>
    </location>
</feature>
<gene>
    <name evidence="3" type="ORF">CAPTEDRAFT_223781</name>
</gene>
<accession>R7USS8</accession>
<dbReference type="GO" id="GO:0005102">
    <property type="term" value="F:signaling receptor binding"/>
    <property type="evidence" value="ECO:0007669"/>
    <property type="project" value="TreeGrafter"/>
</dbReference>
<dbReference type="Gene3D" id="3.40.50.10140">
    <property type="entry name" value="Toll/interleukin-1 receptor homology (TIR) domain"/>
    <property type="match status" value="1"/>
</dbReference>
<feature type="region of interest" description="Disordered" evidence="1">
    <location>
        <begin position="645"/>
        <end position="754"/>
    </location>
</feature>
<evidence type="ECO:0000256" key="1">
    <source>
        <dbReference type="SAM" id="MobiDB-lite"/>
    </source>
</evidence>
<reference evidence="5" key="1">
    <citation type="submission" date="2012-12" db="EMBL/GenBank/DDBJ databases">
        <authorList>
            <person name="Hellsten U."/>
            <person name="Grimwood J."/>
            <person name="Chapman J.A."/>
            <person name="Shapiro H."/>
            <person name="Aerts A."/>
            <person name="Otillar R.P."/>
            <person name="Terry A.Y."/>
            <person name="Boore J.L."/>
            <person name="Simakov O."/>
            <person name="Marletaz F."/>
            <person name="Cho S.-J."/>
            <person name="Edsinger-Gonzales E."/>
            <person name="Havlak P."/>
            <person name="Kuo D.-H."/>
            <person name="Larsson T."/>
            <person name="Lv J."/>
            <person name="Arendt D."/>
            <person name="Savage R."/>
            <person name="Osoegawa K."/>
            <person name="de Jong P."/>
            <person name="Lindberg D.R."/>
            <person name="Seaver E.C."/>
            <person name="Weisblat D.A."/>
            <person name="Putnam N.H."/>
            <person name="Grigoriev I.V."/>
            <person name="Rokhsar D.S."/>
        </authorList>
    </citation>
    <scope>NUCLEOTIDE SEQUENCE</scope>
    <source>
        <strain evidence="5">I ESC-2004</strain>
    </source>
</reference>
<feature type="region of interest" description="Disordered" evidence="1">
    <location>
        <begin position="142"/>
        <end position="207"/>
    </location>
</feature>
<feature type="compositionally biased region" description="Basic and acidic residues" evidence="1">
    <location>
        <begin position="744"/>
        <end position="754"/>
    </location>
</feature>
<dbReference type="EMBL" id="KB298404">
    <property type="protein sequence ID" value="ELU09260.1"/>
    <property type="molecule type" value="Genomic_DNA"/>
</dbReference>
<feature type="compositionally biased region" description="Basic and acidic residues" evidence="1">
    <location>
        <begin position="186"/>
        <end position="200"/>
    </location>
</feature>
<dbReference type="OrthoDB" id="8192811at2759"/>
<dbReference type="Proteomes" id="UP000014760">
    <property type="component" value="Unassembled WGS sequence"/>
</dbReference>
<dbReference type="STRING" id="283909.R7USS8"/>
<dbReference type="OMA" id="GRCDPMH"/>
<organism evidence="3">
    <name type="scientific">Capitella teleta</name>
    <name type="common">Polychaete worm</name>
    <dbReference type="NCBI Taxonomy" id="283909"/>
    <lineage>
        <taxon>Eukaryota</taxon>
        <taxon>Metazoa</taxon>
        <taxon>Spiralia</taxon>
        <taxon>Lophotrochozoa</taxon>
        <taxon>Annelida</taxon>
        <taxon>Polychaeta</taxon>
        <taxon>Sedentaria</taxon>
        <taxon>Scolecida</taxon>
        <taxon>Capitellidae</taxon>
        <taxon>Capitella</taxon>
    </lineage>
</organism>
<dbReference type="PANTHER" id="PTHR16267:SF11">
    <property type="entry name" value="STUMPS, ISOFORM E"/>
    <property type="match status" value="1"/>
</dbReference>
<dbReference type="EMBL" id="AMQN01006462">
    <property type="status" value="NOT_ANNOTATED_CDS"/>
    <property type="molecule type" value="Genomic_DNA"/>
</dbReference>
<proteinExistence type="predicted"/>
<dbReference type="HOGENOM" id="CLU_369301_0_0_1"/>
<dbReference type="AlphaFoldDB" id="R7USS8"/>
<feature type="compositionally biased region" description="Basic residues" evidence="1">
    <location>
        <begin position="149"/>
        <end position="158"/>
    </location>
</feature>
<evidence type="ECO:0000313" key="3">
    <source>
        <dbReference type="EMBL" id="ELU09260.1"/>
    </source>
</evidence>
<dbReference type="PANTHER" id="PTHR16267">
    <property type="entry name" value="BANK1/PIK3AP1 FAMILY MEMBER"/>
    <property type="match status" value="1"/>
</dbReference>
<reference evidence="3 5" key="2">
    <citation type="journal article" date="2013" name="Nature">
        <title>Insights into bilaterian evolution from three spiralian genomes.</title>
        <authorList>
            <person name="Simakov O."/>
            <person name="Marletaz F."/>
            <person name="Cho S.J."/>
            <person name="Edsinger-Gonzales E."/>
            <person name="Havlak P."/>
            <person name="Hellsten U."/>
            <person name="Kuo D.H."/>
            <person name="Larsson T."/>
            <person name="Lv J."/>
            <person name="Arendt D."/>
            <person name="Savage R."/>
            <person name="Osoegawa K."/>
            <person name="de Jong P."/>
            <person name="Grimwood J."/>
            <person name="Chapman J.A."/>
            <person name="Shapiro H."/>
            <person name="Aerts A."/>
            <person name="Otillar R.P."/>
            <person name="Terry A.Y."/>
            <person name="Boore J.L."/>
            <person name="Grigoriev I.V."/>
            <person name="Lindberg D.R."/>
            <person name="Seaver E.C."/>
            <person name="Weisblat D.A."/>
            <person name="Putnam N.H."/>
            <person name="Rokhsar D.S."/>
        </authorList>
    </citation>
    <scope>NUCLEOTIDE SEQUENCE</scope>
    <source>
        <strain evidence="3 5">I ESC-2004</strain>
    </source>
</reference>